<evidence type="ECO:0000256" key="7">
    <source>
        <dbReference type="ARBA" id="ARBA00023136"/>
    </source>
</evidence>
<keyword evidence="3 8" id="KW-0812">Transmembrane</keyword>
<dbReference type="InterPro" id="IPR039421">
    <property type="entry name" value="Type_1_exporter"/>
</dbReference>
<dbReference type="GO" id="GO:0016887">
    <property type="term" value="F:ATP hydrolysis activity"/>
    <property type="evidence" value="ECO:0007669"/>
    <property type="project" value="InterPro"/>
</dbReference>
<dbReference type="InterPro" id="IPR036640">
    <property type="entry name" value="ABC1_TM_sf"/>
</dbReference>
<reference evidence="11 12" key="1">
    <citation type="submission" date="2019-03" db="EMBL/GenBank/DDBJ databases">
        <title>Genomic Encyclopedia of Archaeal and Bacterial Type Strains, Phase II (KMG-II): from individual species to whole genera.</title>
        <authorList>
            <person name="Goeker M."/>
        </authorList>
    </citation>
    <scope>NUCLEOTIDE SEQUENCE [LARGE SCALE GENOMIC DNA]</scope>
    <source>
        <strain evidence="11 12">RL-C</strain>
    </source>
</reference>
<organism evidence="11 12">
    <name type="scientific">Acetobacteroides hydrogenigenes</name>
    <dbReference type="NCBI Taxonomy" id="979970"/>
    <lineage>
        <taxon>Bacteria</taxon>
        <taxon>Pseudomonadati</taxon>
        <taxon>Bacteroidota</taxon>
        <taxon>Bacteroidia</taxon>
        <taxon>Bacteroidales</taxon>
        <taxon>Rikenellaceae</taxon>
        <taxon>Acetobacteroides</taxon>
    </lineage>
</organism>
<gene>
    <name evidence="11" type="ORF">CLV25_10372</name>
</gene>
<dbReference type="Pfam" id="PF00005">
    <property type="entry name" value="ABC_tran"/>
    <property type="match status" value="1"/>
</dbReference>
<evidence type="ECO:0000313" key="12">
    <source>
        <dbReference type="Proteomes" id="UP000294830"/>
    </source>
</evidence>
<evidence type="ECO:0000256" key="3">
    <source>
        <dbReference type="ARBA" id="ARBA00022692"/>
    </source>
</evidence>
<keyword evidence="12" id="KW-1185">Reference proteome</keyword>
<dbReference type="OrthoDB" id="9760358at2"/>
<dbReference type="GO" id="GO:0005524">
    <property type="term" value="F:ATP binding"/>
    <property type="evidence" value="ECO:0007669"/>
    <property type="project" value="UniProtKB-KW"/>
</dbReference>
<feature type="domain" description="ABC transporter" evidence="9">
    <location>
        <begin position="369"/>
        <end position="602"/>
    </location>
</feature>
<evidence type="ECO:0000256" key="4">
    <source>
        <dbReference type="ARBA" id="ARBA00022741"/>
    </source>
</evidence>
<evidence type="ECO:0000259" key="9">
    <source>
        <dbReference type="PROSITE" id="PS50893"/>
    </source>
</evidence>
<dbReference type="PANTHER" id="PTHR43394:SF1">
    <property type="entry name" value="ATP-BINDING CASSETTE SUB-FAMILY B MEMBER 10, MITOCHONDRIAL"/>
    <property type="match status" value="1"/>
</dbReference>
<dbReference type="EMBL" id="SLWB01000003">
    <property type="protein sequence ID" value="TCN70557.1"/>
    <property type="molecule type" value="Genomic_DNA"/>
</dbReference>
<dbReference type="SMART" id="SM00382">
    <property type="entry name" value="AAA"/>
    <property type="match status" value="1"/>
</dbReference>
<name>A0A4R2EQ97_9BACT</name>
<dbReference type="Gene3D" id="3.40.50.300">
    <property type="entry name" value="P-loop containing nucleotide triphosphate hydrolases"/>
    <property type="match status" value="1"/>
</dbReference>
<dbReference type="InterPro" id="IPR027417">
    <property type="entry name" value="P-loop_NTPase"/>
</dbReference>
<dbReference type="InterPro" id="IPR017871">
    <property type="entry name" value="ABC_transporter-like_CS"/>
</dbReference>
<accession>A0A4R2EQ97</accession>
<evidence type="ECO:0000256" key="1">
    <source>
        <dbReference type="ARBA" id="ARBA00004651"/>
    </source>
</evidence>
<dbReference type="CDD" id="cd18552">
    <property type="entry name" value="ABC_6TM_MsbA_like"/>
    <property type="match status" value="1"/>
</dbReference>
<dbReference type="PROSITE" id="PS50929">
    <property type="entry name" value="ABC_TM1F"/>
    <property type="match status" value="1"/>
</dbReference>
<evidence type="ECO:0000259" key="10">
    <source>
        <dbReference type="PROSITE" id="PS50929"/>
    </source>
</evidence>
<evidence type="ECO:0000313" key="11">
    <source>
        <dbReference type="EMBL" id="TCN70557.1"/>
    </source>
</evidence>
<comment type="subcellular location">
    <subcellularLocation>
        <location evidence="1">Cell membrane</location>
        <topology evidence="1">Multi-pass membrane protein</topology>
    </subcellularLocation>
</comment>
<dbReference type="PROSITE" id="PS00211">
    <property type="entry name" value="ABC_TRANSPORTER_1"/>
    <property type="match status" value="1"/>
</dbReference>
<dbReference type="SUPFAM" id="SSF90123">
    <property type="entry name" value="ABC transporter transmembrane region"/>
    <property type="match status" value="1"/>
</dbReference>
<feature type="transmembrane region" description="Helical" evidence="8">
    <location>
        <begin position="176"/>
        <end position="205"/>
    </location>
</feature>
<evidence type="ECO:0000256" key="8">
    <source>
        <dbReference type="SAM" id="Phobius"/>
    </source>
</evidence>
<dbReference type="InterPro" id="IPR011527">
    <property type="entry name" value="ABC1_TM_dom"/>
</dbReference>
<dbReference type="Proteomes" id="UP000294830">
    <property type="component" value="Unassembled WGS sequence"/>
</dbReference>
<dbReference type="Pfam" id="PF00664">
    <property type="entry name" value="ABC_membrane"/>
    <property type="match status" value="1"/>
</dbReference>
<keyword evidence="2" id="KW-0813">Transport</keyword>
<dbReference type="CDD" id="cd03251">
    <property type="entry name" value="ABCC_MsbA"/>
    <property type="match status" value="1"/>
</dbReference>
<dbReference type="AlphaFoldDB" id="A0A4R2EQ97"/>
<dbReference type="GO" id="GO:0005886">
    <property type="term" value="C:plasma membrane"/>
    <property type="evidence" value="ECO:0007669"/>
    <property type="project" value="UniProtKB-SubCell"/>
</dbReference>
<dbReference type="InterPro" id="IPR003439">
    <property type="entry name" value="ABC_transporter-like_ATP-bd"/>
</dbReference>
<dbReference type="SUPFAM" id="SSF52540">
    <property type="entry name" value="P-loop containing nucleoside triphosphate hydrolases"/>
    <property type="match status" value="1"/>
</dbReference>
<feature type="transmembrane region" description="Helical" evidence="8">
    <location>
        <begin position="86"/>
        <end position="104"/>
    </location>
</feature>
<evidence type="ECO:0000256" key="6">
    <source>
        <dbReference type="ARBA" id="ARBA00022989"/>
    </source>
</evidence>
<keyword evidence="4" id="KW-0547">Nucleotide-binding</keyword>
<feature type="transmembrane region" description="Helical" evidence="8">
    <location>
        <begin position="280"/>
        <end position="298"/>
    </location>
</feature>
<dbReference type="RefSeq" id="WP_131838423.1">
    <property type="nucleotide sequence ID" value="NZ_SLWB01000003.1"/>
</dbReference>
<dbReference type="Gene3D" id="1.20.1560.10">
    <property type="entry name" value="ABC transporter type 1, transmembrane domain"/>
    <property type="match status" value="1"/>
</dbReference>
<sequence>MKNIFKIFRFMIPYKGRIIAFVILSILLAIFSVASITAVLPFLQILFKQSPVVASAVPWEMNATAIVHNISYLISQYIVTHGQIATLGLLSIMVALLFLFKNLFEYLTSFVMIPLRNGVVMDIRMTLYRKVLDLPLGYYSNERKGDILSKMTNDVNEIEVSVVRSLELLFKDPLLLIAYLTTLIIISPQLSLFVLGMIFVAVFVLGRIGRSLRKSSYRAQNSLGDILSAIEETLSGLRVVKGFTAEKHMTNKFKGLNDKYRKLCNHASWRRDLASPLSEFLGVGVVVAVLMYGGRLVLMDNPTLSAAALITYLAAFSQLLNPAKRFSQSYYNIVKGMASADRIDAILSAENPIKDGPNAQPIAEFKSKIEFRNVSFKYIDDWVLRNVSFTVEKGKTIALVGQSGSGKSTIVDLLPRFWDVQEGEILVDGVNVKSYKLRELRSLMGIVNQEPILFNDTYFNNIAFSVEGATADDVEAAAKVANAHEFISTSPEGYQTVVGDRGSKMSGGQRQRVSIARAVLANPPILILDEATSALDTESEKIVQSALDNLMQNRTSIVIAHRLSTIKNADEILVINEGEIAERGTHDELLAKKGIYHKLHTMQQ</sequence>
<dbReference type="PROSITE" id="PS50893">
    <property type="entry name" value="ABC_TRANSPORTER_2"/>
    <property type="match status" value="1"/>
</dbReference>
<keyword evidence="5 11" id="KW-0067">ATP-binding</keyword>
<feature type="transmembrane region" description="Helical" evidence="8">
    <location>
        <begin position="21"/>
        <end position="47"/>
    </location>
</feature>
<evidence type="ECO:0000256" key="5">
    <source>
        <dbReference type="ARBA" id="ARBA00022840"/>
    </source>
</evidence>
<comment type="caution">
    <text evidence="11">The sequence shown here is derived from an EMBL/GenBank/DDBJ whole genome shotgun (WGS) entry which is preliminary data.</text>
</comment>
<keyword evidence="7 8" id="KW-0472">Membrane</keyword>
<proteinExistence type="predicted"/>
<keyword evidence="6 8" id="KW-1133">Transmembrane helix</keyword>
<feature type="domain" description="ABC transmembrane type-1" evidence="10">
    <location>
        <begin position="19"/>
        <end position="335"/>
    </location>
</feature>
<dbReference type="GO" id="GO:0015421">
    <property type="term" value="F:ABC-type oligopeptide transporter activity"/>
    <property type="evidence" value="ECO:0007669"/>
    <property type="project" value="TreeGrafter"/>
</dbReference>
<dbReference type="InterPro" id="IPR003593">
    <property type="entry name" value="AAA+_ATPase"/>
</dbReference>
<protein>
    <submittedName>
        <fullName evidence="11">ATP-binding cassette subfamily B protein</fullName>
    </submittedName>
</protein>
<dbReference type="FunFam" id="3.40.50.300:FF:000287">
    <property type="entry name" value="Multidrug ABC transporter ATP-binding protein"/>
    <property type="match status" value="1"/>
</dbReference>
<dbReference type="PANTHER" id="PTHR43394">
    <property type="entry name" value="ATP-DEPENDENT PERMEASE MDL1, MITOCHONDRIAL"/>
    <property type="match status" value="1"/>
</dbReference>
<evidence type="ECO:0000256" key="2">
    <source>
        <dbReference type="ARBA" id="ARBA00022448"/>
    </source>
</evidence>